<keyword evidence="1" id="KW-1133">Transmembrane helix</keyword>
<evidence type="ECO:0000313" key="3">
    <source>
        <dbReference type="EMBL" id="EOT61646.1"/>
    </source>
</evidence>
<evidence type="ECO:0000313" key="2">
    <source>
        <dbReference type="EMBL" id="EOH92903.1"/>
    </source>
</evidence>
<name>R2QCE9_9ENTE</name>
<keyword evidence="5" id="KW-1185">Reference proteome</keyword>
<dbReference type="Proteomes" id="UP000014197">
    <property type="component" value="Unassembled WGS sequence"/>
</dbReference>
<feature type="transmembrane region" description="Helical" evidence="1">
    <location>
        <begin position="133"/>
        <end position="156"/>
    </location>
</feature>
<dbReference type="EMBL" id="ASVY01000002">
    <property type="protein sequence ID" value="EOT61646.1"/>
    <property type="molecule type" value="Genomic_DNA"/>
</dbReference>
<keyword evidence="1" id="KW-0812">Transmembrane</keyword>
<dbReference type="STRING" id="155618.RV06_GL001924"/>
<protein>
    <submittedName>
        <fullName evidence="2">Uncharacterized protein</fullName>
    </submittedName>
</protein>
<reference evidence="2 4" key="1">
    <citation type="submission" date="2013-02" db="EMBL/GenBank/DDBJ databases">
        <title>The Genome Sequence of Enterococcus haemoperoxidus BAA-382.</title>
        <authorList>
            <consortium name="The Broad Institute Genome Sequencing Platform"/>
            <consortium name="The Broad Institute Genome Sequencing Center for Infectious Disease"/>
            <person name="Earl A.M."/>
            <person name="Gilmore M.S."/>
            <person name="Lebreton F."/>
            <person name="Walker B."/>
            <person name="Young S.K."/>
            <person name="Zeng Q."/>
            <person name="Gargeya S."/>
            <person name="Fitzgerald M."/>
            <person name="Haas B."/>
            <person name="Abouelleil A."/>
            <person name="Alvarado L."/>
            <person name="Arachchi H.M."/>
            <person name="Berlin A.M."/>
            <person name="Chapman S.B."/>
            <person name="Dewar J."/>
            <person name="Goldberg J."/>
            <person name="Griggs A."/>
            <person name="Gujja S."/>
            <person name="Hansen M."/>
            <person name="Howarth C."/>
            <person name="Imamovic A."/>
            <person name="Larimer J."/>
            <person name="McCowan C."/>
            <person name="Murphy C."/>
            <person name="Neiman D."/>
            <person name="Pearson M."/>
            <person name="Priest M."/>
            <person name="Roberts A."/>
            <person name="Saif S."/>
            <person name="Shea T."/>
            <person name="Sisk P."/>
            <person name="Sykes S."/>
            <person name="Wortman J."/>
            <person name="Nusbaum C."/>
            <person name="Birren B."/>
        </authorList>
    </citation>
    <scope>NUCLEOTIDE SEQUENCE [LARGE SCALE GENOMIC DNA]</scope>
    <source>
        <strain evidence="2 4">ATCC BAA-382</strain>
    </source>
</reference>
<dbReference type="PATRIC" id="fig|1158608.3.peg.2879"/>
<sequence>MKWKVNNVTKLSIDYFKKYKLYYVAGVTVIIAWFVYLVFFWNFYHEMYFWVDKDVRYVVQLIFISSFYLTEIMIVTTCYFLLLLSSLFLLFFFFFKNIKEVSFGKSTLVTMICFGIVPLCCSISLLVTLCWPYFLAMLIASFAIVYITYAITKYLYEDNQERYTDKECIKEAGPFSQREEAETYSNEFISYWMPYFKKQSFTLVSEIKHKDKGYLVEIYTSEHQNEFNSFS</sequence>
<feature type="transmembrane region" description="Helical" evidence="1">
    <location>
        <begin position="72"/>
        <end position="95"/>
    </location>
</feature>
<gene>
    <name evidence="3" type="ORF">I583_00628</name>
    <name evidence="2" type="ORF">UAW_02944</name>
</gene>
<comment type="caution">
    <text evidence="2">The sequence shown here is derived from an EMBL/GenBank/DDBJ whole genome shotgun (WGS) entry which is preliminary data.</text>
</comment>
<dbReference type="EMBL" id="AJAR01000027">
    <property type="protein sequence ID" value="EOH92903.1"/>
    <property type="molecule type" value="Genomic_DNA"/>
</dbReference>
<reference evidence="3 5" key="2">
    <citation type="submission" date="2013-03" db="EMBL/GenBank/DDBJ databases">
        <title>The Genome Sequence of Enterococcus haemoperoxidus BAA-382 (PacBio/Illumina hybrid assembly).</title>
        <authorList>
            <consortium name="The Broad Institute Genomics Platform"/>
            <consortium name="The Broad Institute Genome Sequencing Center for Infectious Disease"/>
            <person name="Earl A."/>
            <person name="Russ C."/>
            <person name="Gilmore M."/>
            <person name="Surin D."/>
            <person name="Walker B."/>
            <person name="Young S."/>
            <person name="Zeng Q."/>
            <person name="Gargeya S."/>
            <person name="Fitzgerald M."/>
            <person name="Haas B."/>
            <person name="Abouelleil A."/>
            <person name="Allen A.W."/>
            <person name="Alvarado L."/>
            <person name="Arachchi H.M."/>
            <person name="Berlin A.M."/>
            <person name="Chapman S.B."/>
            <person name="Gainer-Dewar J."/>
            <person name="Goldberg J."/>
            <person name="Griggs A."/>
            <person name="Gujja S."/>
            <person name="Hansen M."/>
            <person name="Howarth C."/>
            <person name="Imamovic A."/>
            <person name="Ireland A."/>
            <person name="Larimer J."/>
            <person name="McCowan C."/>
            <person name="Murphy C."/>
            <person name="Pearson M."/>
            <person name="Poon T.W."/>
            <person name="Priest M."/>
            <person name="Roberts A."/>
            <person name="Saif S."/>
            <person name="Shea T."/>
            <person name="Sisk P."/>
            <person name="Sykes S."/>
            <person name="Wortman J."/>
            <person name="Nusbaum C."/>
            <person name="Birren B."/>
        </authorList>
    </citation>
    <scope>NUCLEOTIDE SEQUENCE [LARGE SCALE GENOMIC DNA]</scope>
    <source>
        <strain evidence="3 5">ATCC BAA-382</strain>
    </source>
</reference>
<proteinExistence type="predicted"/>
<organism evidence="2 4">
    <name type="scientific">Enterococcus haemoperoxidus ATCC BAA-382</name>
    <dbReference type="NCBI Taxonomy" id="1158608"/>
    <lineage>
        <taxon>Bacteria</taxon>
        <taxon>Bacillati</taxon>
        <taxon>Bacillota</taxon>
        <taxon>Bacilli</taxon>
        <taxon>Lactobacillales</taxon>
        <taxon>Enterococcaceae</taxon>
        <taxon>Enterococcus</taxon>
    </lineage>
</organism>
<keyword evidence="1" id="KW-0472">Membrane</keyword>
<dbReference type="AlphaFoldDB" id="R2QCE9"/>
<feature type="transmembrane region" description="Helical" evidence="1">
    <location>
        <begin position="21"/>
        <end position="44"/>
    </location>
</feature>
<accession>R2QCE9</accession>
<dbReference type="Proteomes" id="UP000013858">
    <property type="component" value="Unassembled WGS sequence"/>
</dbReference>
<evidence type="ECO:0000256" key="1">
    <source>
        <dbReference type="SAM" id="Phobius"/>
    </source>
</evidence>
<evidence type="ECO:0000313" key="4">
    <source>
        <dbReference type="Proteomes" id="UP000013858"/>
    </source>
</evidence>
<evidence type="ECO:0000313" key="5">
    <source>
        <dbReference type="Proteomes" id="UP000014197"/>
    </source>
</evidence>
<feature type="transmembrane region" description="Helical" evidence="1">
    <location>
        <begin position="107"/>
        <end position="127"/>
    </location>
</feature>